<name>A0A087A5M1_9BIFI</name>
<dbReference type="InterPro" id="IPR013154">
    <property type="entry name" value="ADH-like_N"/>
</dbReference>
<feature type="domain" description="Enoyl reductase (ER)" evidence="1">
    <location>
        <begin position="15"/>
        <end position="338"/>
    </location>
</feature>
<accession>A0A087A5M1</accession>
<dbReference type="EMBL" id="JGYS01000011">
    <property type="protein sequence ID" value="KFI54071.1"/>
    <property type="molecule type" value="Genomic_DNA"/>
</dbReference>
<dbReference type="Proteomes" id="UP000029072">
    <property type="component" value="Unassembled WGS sequence"/>
</dbReference>
<keyword evidence="2" id="KW-0560">Oxidoreductase</keyword>
<organism evidence="2 3">
    <name type="scientific">Bifidobacterium callitrichos DSM 23973</name>
    <dbReference type="NCBI Taxonomy" id="1437609"/>
    <lineage>
        <taxon>Bacteria</taxon>
        <taxon>Bacillati</taxon>
        <taxon>Actinomycetota</taxon>
        <taxon>Actinomycetes</taxon>
        <taxon>Bifidobacteriales</taxon>
        <taxon>Bifidobacteriaceae</taxon>
        <taxon>Bifidobacterium</taxon>
    </lineage>
</organism>
<dbReference type="STRING" id="1437609.BCAL_2291"/>
<evidence type="ECO:0000313" key="3">
    <source>
        <dbReference type="Proteomes" id="UP000029072"/>
    </source>
</evidence>
<gene>
    <name evidence="2" type="ORF">BCAL_2291</name>
</gene>
<dbReference type="InterPro" id="IPR050700">
    <property type="entry name" value="YIM1/Zinc_Alcohol_DH_Fams"/>
</dbReference>
<dbReference type="Pfam" id="PF08240">
    <property type="entry name" value="ADH_N"/>
    <property type="match status" value="1"/>
</dbReference>
<proteinExistence type="predicted"/>
<evidence type="ECO:0000259" key="1">
    <source>
        <dbReference type="SMART" id="SM00829"/>
    </source>
</evidence>
<dbReference type="AlphaFoldDB" id="A0A087A5M1"/>
<dbReference type="InterPro" id="IPR011032">
    <property type="entry name" value="GroES-like_sf"/>
</dbReference>
<comment type="caution">
    <text evidence="2">The sequence shown here is derived from an EMBL/GenBank/DDBJ whole genome shotgun (WGS) entry which is preliminary data.</text>
</comment>
<protein>
    <submittedName>
        <fullName evidence="2">Oxidoreductase</fullName>
        <ecNumber evidence="2">1.6.5.5</ecNumber>
    </submittedName>
</protein>
<dbReference type="SUPFAM" id="SSF51735">
    <property type="entry name" value="NAD(P)-binding Rossmann-fold domains"/>
    <property type="match status" value="1"/>
</dbReference>
<dbReference type="EC" id="1.6.5.5" evidence="2"/>
<evidence type="ECO:0000313" key="2">
    <source>
        <dbReference type="EMBL" id="KFI54071.1"/>
    </source>
</evidence>
<dbReference type="RefSeq" id="WP_043166007.1">
    <property type="nucleotide sequence ID" value="NZ_JDUV01000009.1"/>
</dbReference>
<dbReference type="Gene3D" id="3.40.50.720">
    <property type="entry name" value="NAD(P)-binding Rossmann-like Domain"/>
    <property type="match status" value="1"/>
</dbReference>
<dbReference type="eggNOG" id="COG0604">
    <property type="taxonomic scope" value="Bacteria"/>
</dbReference>
<dbReference type="Gene3D" id="3.90.180.10">
    <property type="entry name" value="Medium-chain alcohol dehydrogenases, catalytic domain"/>
    <property type="match status" value="1"/>
</dbReference>
<sequence length="340" mass="36700">MRAAQINRYEKDVAKAIAGVEVNEIPEPSIGDRDILIRVKAAAVNPLELLVAAGAVKLIQDYPMPVTLGNEVAGVVERVGDAVRGFQPGDRVYARTPIDRPGALAEFAALPADAVAPMPEGYDFDEAATIPLTGLTAWQAFTEVLDAKPGQSVLIPGGSGSFGRMAVPIAKSLGLDVTVTGNERSCDEILALGADRYLDYRAEDYWQAGVSVDYVIDTLGPAEFDRELSVLKPGGTLLSLRGVPNKAFAERMRMPFLKRALFSLAGSKLDKKAQAQGKRYEFIFVRADGEQLRHVTDIVKERDVRPSIDPHMLRLDDIQAALKLVAGMGGRASGKVVVRF</sequence>
<reference evidence="2 3" key="1">
    <citation type="submission" date="2014-03" db="EMBL/GenBank/DDBJ databases">
        <title>Genomics of Bifidobacteria.</title>
        <authorList>
            <person name="Ventura M."/>
            <person name="Milani C."/>
            <person name="Lugli G.A."/>
        </authorList>
    </citation>
    <scope>NUCLEOTIDE SEQUENCE [LARGE SCALE GENOMIC DNA]</scope>
    <source>
        <strain evidence="2 3">DSM 23973</strain>
    </source>
</reference>
<dbReference type="GO" id="GO:0003960">
    <property type="term" value="F:quinone reductase (NADPH) activity"/>
    <property type="evidence" value="ECO:0007669"/>
    <property type="project" value="UniProtKB-EC"/>
</dbReference>
<dbReference type="PANTHER" id="PTHR11695">
    <property type="entry name" value="ALCOHOL DEHYDROGENASE RELATED"/>
    <property type="match status" value="1"/>
</dbReference>
<dbReference type="OrthoDB" id="3175656at2"/>
<dbReference type="PANTHER" id="PTHR11695:SF294">
    <property type="entry name" value="RETICULON-4-INTERACTING PROTEIN 1, MITOCHONDRIAL"/>
    <property type="match status" value="1"/>
</dbReference>
<dbReference type="SMART" id="SM00829">
    <property type="entry name" value="PKS_ER"/>
    <property type="match status" value="1"/>
</dbReference>
<dbReference type="CDD" id="cd05289">
    <property type="entry name" value="MDR_like_2"/>
    <property type="match status" value="1"/>
</dbReference>
<dbReference type="InterPro" id="IPR020843">
    <property type="entry name" value="ER"/>
</dbReference>
<dbReference type="Pfam" id="PF13602">
    <property type="entry name" value="ADH_zinc_N_2"/>
    <property type="match status" value="1"/>
</dbReference>
<dbReference type="SUPFAM" id="SSF50129">
    <property type="entry name" value="GroES-like"/>
    <property type="match status" value="1"/>
</dbReference>
<dbReference type="InterPro" id="IPR036291">
    <property type="entry name" value="NAD(P)-bd_dom_sf"/>
</dbReference>